<organism evidence="1">
    <name type="scientific">Tanacetum cinerariifolium</name>
    <name type="common">Dalmatian daisy</name>
    <name type="synonym">Chrysanthemum cinerariifolium</name>
    <dbReference type="NCBI Taxonomy" id="118510"/>
    <lineage>
        <taxon>Eukaryota</taxon>
        <taxon>Viridiplantae</taxon>
        <taxon>Streptophyta</taxon>
        <taxon>Embryophyta</taxon>
        <taxon>Tracheophyta</taxon>
        <taxon>Spermatophyta</taxon>
        <taxon>Magnoliopsida</taxon>
        <taxon>eudicotyledons</taxon>
        <taxon>Gunneridae</taxon>
        <taxon>Pentapetalae</taxon>
        <taxon>asterids</taxon>
        <taxon>campanulids</taxon>
        <taxon>Asterales</taxon>
        <taxon>Asteraceae</taxon>
        <taxon>Asteroideae</taxon>
        <taxon>Anthemideae</taxon>
        <taxon>Anthemidinae</taxon>
        <taxon>Tanacetum</taxon>
    </lineage>
</organism>
<keyword evidence="1" id="KW-0695">RNA-directed DNA polymerase</keyword>
<dbReference type="EMBL" id="BKCJ011503440">
    <property type="protein sequence ID" value="GFD38632.1"/>
    <property type="molecule type" value="Genomic_DNA"/>
</dbReference>
<protein>
    <submittedName>
        <fullName evidence="1">RNA-directed DNA polymerase, eukaryota</fullName>
    </submittedName>
</protein>
<sequence>MTNGLLASFPHISAISLDRHLSDHRPILLREVIVDYGATPFRFLSFLAWVIGFRPNGHVYVEFYCS</sequence>
<proteinExistence type="predicted"/>
<reference evidence="1" key="1">
    <citation type="journal article" date="2019" name="Sci. Rep.">
        <title>Draft genome of Tanacetum cinerariifolium, the natural source of mosquito coil.</title>
        <authorList>
            <person name="Yamashiro T."/>
            <person name="Shiraishi A."/>
            <person name="Satake H."/>
            <person name="Nakayama K."/>
        </authorList>
    </citation>
    <scope>NUCLEOTIDE SEQUENCE</scope>
</reference>
<keyword evidence="1" id="KW-0808">Transferase</keyword>
<keyword evidence="1" id="KW-0548">Nucleotidyltransferase</keyword>
<dbReference type="GO" id="GO:0003964">
    <property type="term" value="F:RNA-directed DNA polymerase activity"/>
    <property type="evidence" value="ECO:0007669"/>
    <property type="project" value="UniProtKB-KW"/>
</dbReference>
<accession>A0A699VST3</accession>
<comment type="caution">
    <text evidence="1">The sequence shown here is derived from an EMBL/GenBank/DDBJ whole genome shotgun (WGS) entry which is preliminary data.</text>
</comment>
<gene>
    <name evidence="1" type="ORF">Tci_910601</name>
</gene>
<name>A0A699VST3_TANCI</name>
<evidence type="ECO:0000313" key="1">
    <source>
        <dbReference type="EMBL" id="GFD38632.1"/>
    </source>
</evidence>
<dbReference type="AlphaFoldDB" id="A0A699VST3"/>